<protein>
    <submittedName>
        <fullName evidence="1">Pyridoxamine 5'-phosphate oxidase</fullName>
    </submittedName>
</protein>
<dbReference type="InterPro" id="IPR024747">
    <property type="entry name" value="Pyridox_Oxase-rel"/>
</dbReference>
<accession>A0A410W6V9</accession>
<gene>
    <name evidence="1" type="ORF">CPELA_02410</name>
</gene>
<evidence type="ECO:0000313" key="2">
    <source>
        <dbReference type="Proteomes" id="UP000288929"/>
    </source>
</evidence>
<dbReference type="Gene3D" id="2.30.110.10">
    <property type="entry name" value="Electron Transport, Fmn-binding Protein, Chain A"/>
    <property type="match status" value="1"/>
</dbReference>
<dbReference type="Proteomes" id="UP000288929">
    <property type="component" value="Chromosome"/>
</dbReference>
<dbReference type="InterPro" id="IPR012349">
    <property type="entry name" value="Split_barrel_FMN-bd"/>
</dbReference>
<keyword evidence="2" id="KW-1185">Reference proteome</keyword>
<organism evidence="1 2">
    <name type="scientific">Corynebacterium pelargi</name>
    <dbReference type="NCBI Taxonomy" id="1471400"/>
    <lineage>
        <taxon>Bacteria</taxon>
        <taxon>Bacillati</taxon>
        <taxon>Actinomycetota</taxon>
        <taxon>Actinomycetes</taxon>
        <taxon>Mycobacteriales</taxon>
        <taxon>Corynebacteriaceae</taxon>
        <taxon>Corynebacterium</taxon>
    </lineage>
</organism>
<dbReference type="KEGG" id="cpeg:CPELA_02410"/>
<dbReference type="EMBL" id="CP035299">
    <property type="protein sequence ID" value="QAU51771.1"/>
    <property type="molecule type" value="Genomic_DNA"/>
</dbReference>
<dbReference type="AlphaFoldDB" id="A0A410W6V9"/>
<dbReference type="Pfam" id="PF12900">
    <property type="entry name" value="Pyridox_ox_2"/>
    <property type="match status" value="1"/>
</dbReference>
<proteinExistence type="predicted"/>
<name>A0A410W6V9_9CORY</name>
<dbReference type="SUPFAM" id="SSF50475">
    <property type="entry name" value="FMN-binding split barrel"/>
    <property type="match status" value="1"/>
</dbReference>
<sequence>MLPASAFQGENGRMSNDAIKVLDEQACLEKLRGEKLGRLVVRRKDDMDIFPVNFVLDESDEAPCLYFRSAEGSKLFSVNLNHDVLFEIDHLEGEEHAWSVVVKGTAAVVETFAEIRHADTLDLKPWVPTLKYNYVRINIDSLSGRAFDLGEEPERY</sequence>
<evidence type="ECO:0000313" key="1">
    <source>
        <dbReference type="EMBL" id="QAU51771.1"/>
    </source>
</evidence>
<reference evidence="1 2" key="1">
    <citation type="submission" date="2019-01" db="EMBL/GenBank/DDBJ databases">
        <authorList>
            <person name="Ruckert C."/>
            <person name="Busche T."/>
            <person name="Kalinowski J."/>
        </authorList>
    </citation>
    <scope>NUCLEOTIDE SEQUENCE [LARGE SCALE GENOMIC DNA]</scope>
    <source>
        <strain evidence="1 2">136/3</strain>
    </source>
</reference>